<organism evidence="2 3">
    <name type="scientific">Fusarium beomiforme</name>
    <dbReference type="NCBI Taxonomy" id="44412"/>
    <lineage>
        <taxon>Eukaryota</taxon>
        <taxon>Fungi</taxon>
        <taxon>Dikarya</taxon>
        <taxon>Ascomycota</taxon>
        <taxon>Pezizomycotina</taxon>
        <taxon>Sordariomycetes</taxon>
        <taxon>Hypocreomycetidae</taxon>
        <taxon>Hypocreales</taxon>
        <taxon>Nectriaceae</taxon>
        <taxon>Fusarium</taxon>
        <taxon>Fusarium burgessii species complex</taxon>
    </lineage>
</organism>
<protein>
    <submittedName>
        <fullName evidence="2">Uncharacterized protein</fullName>
    </submittedName>
</protein>
<accession>A0A9P5AHZ4</accession>
<proteinExistence type="predicted"/>
<evidence type="ECO:0000313" key="3">
    <source>
        <dbReference type="Proteomes" id="UP000730481"/>
    </source>
</evidence>
<feature type="region of interest" description="Disordered" evidence="1">
    <location>
        <begin position="22"/>
        <end position="46"/>
    </location>
</feature>
<evidence type="ECO:0000313" key="2">
    <source>
        <dbReference type="EMBL" id="KAF4339032.1"/>
    </source>
</evidence>
<evidence type="ECO:0000256" key="1">
    <source>
        <dbReference type="SAM" id="MobiDB-lite"/>
    </source>
</evidence>
<dbReference type="AlphaFoldDB" id="A0A9P5AHZ4"/>
<dbReference type="EMBL" id="PVQB02000306">
    <property type="protein sequence ID" value="KAF4339032.1"/>
    <property type="molecule type" value="Genomic_DNA"/>
</dbReference>
<comment type="caution">
    <text evidence="2">The sequence shown here is derived from an EMBL/GenBank/DDBJ whole genome shotgun (WGS) entry which is preliminary data.</text>
</comment>
<dbReference type="Proteomes" id="UP000730481">
    <property type="component" value="Unassembled WGS sequence"/>
</dbReference>
<sequence length="74" mass="8123">MKKNGDVEDIQRWQSASCCGPCNAEDAEPPEANAAGKNTLRQSGRISDGQTYIVLHSARQDPKLPTPLYPLLRN</sequence>
<keyword evidence="3" id="KW-1185">Reference proteome</keyword>
<reference evidence="2" key="1">
    <citation type="journal article" date="2017" name="Mycologia">
        <title>Fusarium algeriense, sp. nov., a novel toxigenic crown rot pathogen of durum wheat from Algeria is nested in the Fusarium burgessii species complex.</title>
        <authorList>
            <person name="Laraba I."/>
            <person name="Keddad A."/>
            <person name="Boureghda H."/>
            <person name="Abdallah N."/>
            <person name="Vaughan M.M."/>
            <person name="Proctor R.H."/>
            <person name="Busman M."/>
            <person name="O'Donnell K."/>
        </authorList>
    </citation>
    <scope>NUCLEOTIDE SEQUENCE</scope>
    <source>
        <strain evidence="2">NRRL 25174</strain>
    </source>
</reference>
<gene>
    <name evidence="2" type="ORF">FBEOM_7072</name>
</gene>
<name>A0A9P5AHZ4_9HYPO</name>
<reference evidence="2" key="2">
    <citation type="submission" date="2020-02" db="EMBL/GenBank/DDBJ databases">
        <title>Identification and distribution of gene clusters putatively required for synthesis of sphingolipid metabolism inhibitors in phylogenetically diverse species of the filamentous fungus Fusarium.</title>
        <authorList>
            <person name="Kim H.-S."/>
            <person name="Busman M."/>
            <person name="Brown D.W."/>
            <person name="Divon H."/>
            <person name="Uhlig S."/>
            <person name="Proctor R.H."/>
        </authorList>
    </citation>
    <scope>NUCLEOTIDE SEQUENCE</scope>
    <source>
        <strain evidence="2">NRRL 25174</strain>
    </source>
</reference>